<feature type="region of interest" description="Disordered" evidence="1">
    <location>
        <begin position="66"/>
        <end position="124"/>
    </location>
</feature>
<proteinExistence type="predicted"/>
<name>A0AAQ4FNU2_AMBAM</name>
<feature type="compositionally biased region" description="Basic residues" evidence="1">
    <location>
        <begin position="66"/>
        <end position="75"/>
    </location>
</feature>
<organism evidence="2 3">
    <name type="scientific">Amblyomma americanum</name>
    <name type="common">Lone star tick</name>
    <dbReference type="NCBI Taxonomy" id="6943"/>
    <lineage>
        <taxon>Eukaryota</taxon>
        <taxon>Metazoa</taxon>
        <taxon>Ecdysozoa</taxon>
        <taxon>Arthropoda</taxon>
        <taxon>Chelicerata</taxon>
        <taxon>Arachnida</taxon>
        <taxon>Acari</taxon>
        <taxon>Parasitiformes</taxon>
        <taxon>Ixodida</taxon>
        <taxon>Ixodoidea</taxon>
        <taxon>Ixodidae</taxon>
        <taxon>Amblyomminae</taxon>
        <taxon>Amblyomma</taxon>
    </lineage>
</organism>
<feature type="non-terminal residue" evidence="2">
    <location>
        <position position="124"/>
    </location>
</feature>
<feature type="compositionally biased region" description="Basic residues" evidence="1">
    <location>
        <begin position="9"/>
        <end position="21"/>
    </location>
</feature>
<keyword evidence="3" id="KW-1185">Reference proteome</keyword>
<accession>A0AAQ4FNU2</accession>
<reference evidence="2 3" key="1">
    <citation type="journal article" date="2023" name="Arcadia Sci">
        <title>De novo assembly of a long-read Amblyomma americanum tick genome.</title>
        <authorList>
            <person name="Chou S."/>
            <person name="Poskanzer K.E."/>
            <person name="Rollins M."/>
            <person name="Thuy-Boun P.S."/>
        </authorList>
    </citation>
    <scope>NUCLEOTIDE SEQUENCE [LARGE SCALE GENOMIC DNA]</scope>
    <source>
        <strain evidence="2">F_SG_1</strain>
        <tissue evidence="2">Salivary glands</tissue>
    </source>
</reference>
<evidence type="ECO:0000313" key="2">
    <source>
        <dbReference type="EMBL" id="KAK8788385.1"/>
    </source>
</evidence>
<dbReference type="Proteomes" id="UP001321473">
    <property type="component" value="Unassembled WGS sequence"/>
</dbReference>
<evidence type="ECO:0000256" key="1">
    <source>
        <dbReference type="SAM" id="MobiDB-lite"/>
    </source>
</evidence>
<protein>
    <submittedName>
        <fullName evidence="2">Uncharacterized protein</fullName>
    </submittedName>
</protein>
<feature type="region of interest" description="Disordered" evidence="1">
    <location>
        <begin position="1"/>
        <end position="26"/>
    </location>
</feature>
<comment type="caution">
    <text evidence="2">The sequence shown here is derived from an EMBL/GenBank/DDBJ whole genome shotgun (WGS) entry which is preliminary data.</text>
</comment>
<dbReference type="EMBL" id="JARKHS020000854">
    <property type="protein sequence ID" value="KAK8788385.1"/>
    <property type="molecule type" value="Genomic_DNA"/>
</dbReference>
<evidence type="ECO:0000313" key="3">
    <source>
        <dbReference type="Proteomes" id="UP001321473"/>
    </source>
</evidence>
<dbReference type="AlphaFoldDB" id="A0AAQ4FNU2"/>
<sequence>MFAVNRTGPPKKRSERLRRQHGAPQSARELVWVRGVVARPTAFPPTDVLPRGAQVWLFIIPKTVRRGPTRVRHPRGPSTSDPPESGVHCRARFGGGGGSKPVPYGGEQGSDNQEASCFLHRQRH</sequence>
<gene>
    <name evidence="2" type="ORF">V5799_021839</name>
</gene>